<evidence type="ECO:0000313" key="2">
    <source>
        <dbReference type="Proteomes" id="UP001144673"/>
    </source>
</evidence>
<dbReference type="Proteomes" id="UP001144673">
    <property type="component" value="Chromosome 5"/>
</dbReference>
<dbReference type="AlphaFoldDB" id="A0A9W8QCI5"/>
<protein>
    <submittedName>
        <fullName evidence="1">Uncharacterized protein</fullName>
    </submittedName>
</protein>
<dbReference type="EMBL" id="JAJHUN010000008">
    <property type="protein sequence ID" value="KAJ4153197.1"/>
    <property type="molecule type" value="Genomic_DNA"/>
</dbReference>
<gene>
    <name evidence="1" type="ORF">LMH87_009697</name>
</gene>
<sequence>MRNERRLSLMFLKLAEQSALLFCELLDRMIGPDVRAYGHGWQKNVQLSSSFVKYADSRLVAEHSDLIIIGQHIMEASRMCLQLRSH</sequence>
<organism evidence="1 2">
    <name type="scientific">Akanthomyces muscarius</name>
    <name type="common">Entomopathogenic fungus</name>
    <name type="synonym">Lecanicillium muscarium</name>
    <dbReference type="NCBI Taxonomy" id="2231603"/>
    <lineage>
        <taxon>Eukaryota</taxon>
        <taxon>Fungi</taxon>
        <taxon>Dikarya</taxon>
        <taxon>Ascomycota</taxon>
        <taxon>Pezizomycotina</taxon>
        <taxon>Sordariomycetes</taxon>
        <taxon>Hypocreomycetidae</taxon>
        <taxon>Hypocreales</taxon>
        <taxon>Cordycipitaceae</taxon>
        <taxon>Akanthomyces</taxon>
    </lineage>
</organism>
<evidence type="ECO:0000313" key="1">
    <source>
        <dbReference type="EMBL" id="KAJ4153197.1"/>
    </source>
</evidence>
<dbReference type="GeneID" id="80896856"/>
<keyword evidence="2" id="KW-1185">Reference proteome</keyword>
<comment type="caution">
    <text evidence="1">The sequence shown here is derived from an EMBL/GenBank/DDBJ whole genome shotgun (WGS) entry which is preliminary data.</text>
</comment>
<dbReference type="RefSeq" id="XP_056053855.1">
    <property type="nucleotide sequence ID" value="XM_056196738.1"/>
</dbReference>
<name>A0A9W8QCI5_AKAMU</name>
<proteinExistence type="predicted"/>
<accession>A0A9W8QCI5</accession>
<reference evidence="1" key="1">
    <citation type="journal article" date="2023" name="Access Microbiol">
        <title>De-novo genome assembly for Akanthomyces muscarius, a biocontrol agent of insect agricultural pests.</title>
        <authorList>
            <person name="Erdos Z."/>
            <person name="Studholme D.J."/>
            <person name="Raymond B."/>
            <person name="Sharma M."/>
        </authorList>
    </citation>
    <scope>NUCLEOTIDE SEQUENCE</scope>
    <source>
        <strain evidence="1">Ve6</strain>
    </source>
</reference>
<dbReference type="KEGG" id="amus:LMH87_009697"/>